<dbReference type="RefSeq" id="WP_075510250.1">
    <property type="nucleotide sequence ID" value="NZ_CP089224.1"/>
</dbReference>
<protein>
    <submittedName>
        <fullName evidence="1">Uncharacterized protein</fullName>
    </submittedName>
</protein>
<keyword evidence="2" id="KW-1185">Reference proteome</keyword>
<dbReference type="EMBL" id="LWCI01000099">
    <property type="protein sequence ID" value="KZS63430.1"/>
    <property type="molecule type" value="Genomic_DNA"/>
</dbReference>
<organism evidence="1 2">
    <name type="scientific">Mycobacterium ostraviense</name>
    <dbReference type="NCBI Taxonomy" id="2738409"/>
    <lineage>
        <taxon>Bacteria</taxon>
        <taxon>Bacillati</taxon>
        <taxon>Actinomycetota</taxon>
        <taxon>Actinomycetes</taxon>
        <taxon>Mycobacteriales</taxon>
        <taxon>Mycobacteriaceae</taxon>
        <taxon>Mycobacterium</taxon>
    </lineage>
</organism>
<comment type="caution">
    <text evidence="1">The sequence shown here is derived from an EMBL/GenBank/DDBJ whole genome shotgun (WGS) entry which is preliminary data.</text>
</comment>
<sequence>MPFGALSSWAVPADGGNLQLARAVIEALIAAPDGAPVVVGVDDAHLLDGLSVFAWQQIAQRAAAKLVLTALLDASSGAC</sequence>
<name>A0A164BFC5_9MYCO</name>
<accession>A0A164BFC5</accession>
<reference evidence="2" key="1">
    <citation type="submission" date="2016-04" db="EMBL/GenBank/DDBJ databases">
        <authorList>
            <person name="Strapagiel D."/>
            <person name="Borowka P."/>
            <person name="Marciniak B."/>
            <person name="Bakula Z."/>
            <person name="Van Ingen J."/>
            <person name="Safianowska A."/>
            <person name="Dziadek J."/>
            <person name="Jagielski T."/>
        </authorList>
    </citation>
    <scope>NUCLEOTIDE SEQUENCE [LARGE SCALE GENOMIC DNA]</scope>
    <source>
        <strain evidence="2">1010001458</strain>
    </source>
</reference>
<gene>
    <name evidence="1" type="ORF">A4G28_11570</name>
</gene>
<proteinExistence type="predicted"/>
<dbReference type="Proteomes" id="UP000077342">
    <property type="component" value="Unassembled WGS sequence"/>
</dbReference>
<evidence type="ECO:0000313" key="1">
    <source>
        <dbReference type="EMBL" id="KZS63430.1"/>
    </source>
</evidence>
<dbReference type="AlphaFoldDB" id="A0A164BFC5"/>
<evidence type="ECO:0000313" key="2">
    <source>
        <dbReference type="Proteomes" id="UP000077342"/>
    </source>
</evidence>